<dbReference type="PANTHER" id="PTHR43393:SF3">
    <property type="entry name" value="LYSINE DECARBOXYLASE-LIKE PROTEIN"/>
    <property type="match status" value="1"/>
</dbReference>
<feature type="region of interest" description="Disordered" evidence="1">
    <location>
        <begin position="1"/>
        <end position="22"/>
    </location>
</feature>
<dbReference type="GO" id="GO:0005829">
    <property type="term" value="C:cytosol"/>
    <property type="evidence" value="ECO:0007669"/>
    <property type="project" value="TreeGrafter"/>
</dbReference>
<accession>A0A3B0WYA5</accession>
<protein>
    <recommendedName>
        <fullName evidence="3">AMP nucleosidase</fullName>
    </recommendedName>
</protein>
<evidence type="ECO:0000256" key="1">
    <source>
        <dbReference type="SAM" id="MobiDB-lite"/>
    </source>
</evidence>
<sequence>MRKHHKLKIPDPALPQSRKEPLPWCYPKSTDEDPHCQDKLQAILKSQSYVLGIQDIDFLESSNARGLRLQIDYLKPEHALKAHGIHYTVVVFGSTRIVEPLVAQQKVDTLKTLLYKDKSNALLMRQLKVAERILAKSHYYDVARDFSALVANSGNGPSDSRLVVMTGGGPGIMEAANRGAEDVNAKTVGLNITLPHEQFPNPYITPGLCFQFHYFSLRKMHFLLRARALIAFPGGFGTLDELFETLTLIQTRKINPMPIVLVGESYWQKIFDVEFMVEEGVIDMEDKELFWFAETAEEIWDGLEIWYQRNGGSLIMNNTSDDQ</sequence>
<dbReference type="EMBL" id="UOFF01000387">
    <property type="protein sequence ID" value="VAW57420.1"/>
    <property type="molecule type" value="Genomic_DNA"/>
</dbReference>
<reference evidence="2" key="1">
    <citation type="submission" date="2018-06" db="EMBL/GenBank/DDBJ databases">
        <authorList>
            <person name="Zhirakovskaya E."/>
        </authorList>
    </citation>
    <scope>NUCLEOTIDE SEQUENCE</scope>
</reference>
<dbReference type="AlphaFoldDB" id="A0A3B0WYA5"/>
<evidence type="ECO:0008006" key="3">
    <source>
        <dbReference type="Google" id="ProtNLM"/>
    </source>
</evidence>
<dbReference type="Gene3D" id="3.40.50.450">
    <property type="match status" value="1"/>
</dbReference>
<dbReference type="Pfam" id="PF03641">
    <property type="entry name" value="Lysine_decarbox"/>
    <property type="match status" value="1"/>
</dbReference>
<dbReference type="SUPFAM" id="SSF102405">
    <property type="entry name" value="MCP/YpsA-like"/>
    <property type="match status" value="1"/>
</dbReference>
<organism evidence="2">
    <name type="scientific">hydrothermal vent metagenome</name>
    <dbReference type="NCBI Taxonomy" id="652676"/>
    <lineage>
        <taxon>unclassified sequences</taxon>
        <taxon>metagenomes</taxon>
        <taxon>ecological metagenomes</taxon>
    </lineage>
</organism>
<name>A0A3B0WYA5_9ZZZZ</name>
<gene>
    <name evidence="2" type="ORF">MNBD_GAMMA07-1360</name>
</gene>
<dbReference type="InterPro" id="IPR031100">
    <property type="entry name" value="LOG_fam"/>
</dbReference>
<dbReference type="InterPro" id="IPR052341">
    <property type="entry name" value="LOG_family_nucleotidases"/>
</dbReference>
<evidence type="ECO:0000313" key="2">
    <source>
        <dbReference type="EMBL" id="VAW57420.1"/>
    </source>
</evidence>
<dbReference type="PANTHER" id="PTHR43393">
    <property type="entry name" value="CYTOKININ RIBOSIDE 5'-MONOPHOSPHATE PHOSPHORIBOHYDROLASE"/>
    <property type="match status" value="1"/>
</dbReference>
<proteinExistence type="predicted"/>